<dbReference type="AlphaFoldDB" id="A0A645DCQ7"/>
<name>A0A645DCQ7_9ZZZZ</name>
<protein>
    <submittedName>
        <fullName evidence="1">Uncharacterized protein</fullName>
    </submittedName>
</protein>
<reference evidence="1" key="1">
    <citation type="submission" date="2019-08" db="EMBL/GenBank/DDBJ databases">
        <authorList>
            <person name="Kucharzyk K."/>
            <person name="Murdoch R.W."/>
            <person name="Higgins S."/>
            <person name="Loffler F."/>
        </authorList>
    </citation>
    <scope>NUCLEOTIDE SEQUENCE</scope>
</reference>
<gene>
    <name evidence="1" type="ORF">SDC9_134100</name>
</gene>
<dbReference type="EMBL" id="VSSQ01034925">
    <property type="protein sequence ID" value="MPM87007.1"/>
    <property type="molecule type" value="Genomic_DNA"/>
</dbReference>
<comment type="caution">
    <text evidence="1">The sequence shown here is derived from an EMBL/GenBank/DDBJ whole genome shotgun (WGS) entry which is preliminary data.</text>
</comment>
<proteinExistence type="predicted"/>
<organism evidence="1">
    <name type="scientific">bioreactor metagenome</name>
    <dbReference type="NCBI Taxonomy" id="1076179"/>
    <lineage>
        <taxon>unclassified sequences</taxon>
        <taxon>metagenomes</taxon>
        <taxon>ecological metagenomes</taxon>
    </lineage>
</organism>
<sequence>MQVCPAFFGQYVALTGTILRILPFDGTADPIRAKLRIQVAPKLQIVPFLFQDLFHVVQIQAQADQKLLMALIDPVDVLFAVEPPIQDHVDFLIPHHIKLLHQSLDGFHIRDVTGEFAVIEW</sequence>
<accession>A0A645DCQ7</accession>
<evidence type="ECO:0000313" key="1">
    <source>
        <dbReference type="EMBL" id="MPM87007.1"/>
    </source>
</evidence>